<dbReference type="InterPro" id="IPR002477">
    <property type="entry name" value="Peptidoglycan-bd-like"/>
</dbReference>
<sequence length="425" mass="46654">MQKTFLRQALVALSLLGVAVPLSIPSAQAQTYSAALQSKTNAAFQQWLQNDLWSQAQQRGISRSVFDQSLSGVQLNWKLPDLVPPGTKPQTPKQQTQSEFGSPGNYFRKGTVDSVVSNGKAKLNAHKSLLAKIERDFGVPAGIVVAVWGRESAFGTVKIPYNGFEVLATKAFMATRKDMFRAELLAALEIVQKGYMDSAHLKSSWAGALGQPQFMPTSYLKHAVDYDGDGRRDIWNSVPDTLASIAAYLQHFGWQKGRDWGFEVNVPQNVSCSLEGPDQGKTFKDWTALGITRVNGKAFPAQEMAQESFLLMPAGRHGPAFIVTPNFYVLKNYNMSDLYALFIGHVSDRMSYGAGGFQQGWGDVGGLYRSDVAAMQKRLQKQGYDVGKPDGLAGFKTRRSIGIWQAKNGQPATCFPDKALVKAIR</sequence>
<proteinExistence type="predicted"/>
<evidence type="ECO:0000313" key="6">
    <source>
        <dbReference type="Proteomes" id="UP001597263"/>
    </source>
</evidence>
<feature type="domain" description="Peptidoglycan binding-like" evidence="3">
    <location>
        <begin position="369"/>
        <end position="423"/>
    </location>
</feature>
<dbReference type="Gene3D" id="1.10.101.10">
    <property type="entry name" value="PGBD-like superfamily/PGBD"/>
    <property type="match status" value="1"/>
</dbReference>
<dbReference type="SUPFAM" id="SSF47090">
    <property type="entry name" value="PGBD-like"/>
    <property type="match status" value="1"/>
</dbReference>
<dbReference type="InterPro" id="IPR036366">
    <property type="entry name" value="PGBDSf"/>
</dbReference>
<dbReference type="CDD" id="cd13399">
    <property type="entry name" value="Slt35-like"/>
    <property type="match status" value="1"/>
</dbReference>
<dbReference type="Gene3D" id="1.10.530.10">
    <property type="match status" value="1"/>
</dbReference>
<organism evidence="5 6">
    <name type="scientific">Pseudochrobactrum kiredjianiae</name>
    <dbReference type="NCBI Taxonomy" id="386305"/>
    <lineage>
        <taxon>Bacteria</taxon>
        <taxon>Pseudomonadati</taxon>
        <taxon>Pseudomonadota</taxon>
        <taxon>Alphaproteobacteria</taxon>
        <taxon>Hyphomicrobiales</taxon>
        <taxon>Brucellaceae</taxon>
        <taxon>Pseudochrobactrum</taxon>
    </lineage>
</organism>
<evidence type="ECO:0000259" key="3">
    <source>
        <dbReference type="Pfam" id="PF01471"/>
    </source>
</evidence>
<protein>
    <submittedName>
        <fullName evidence="5">Lytic murein transglycosylase</fullName>
    </submittedName>
</protein>
<dbReference type="NCBIfam" id="TIGR02283">
    <property type="entry name" value="MltB_2"/>
    <property type="match status" value="1"/>
</dbReference>
<keyword evidence="2" id="KW-0732">Signal</keyword>
<dbReference type="Gene3D" id="1.10.8.350">
    <property type="entry name" value="Bacterial muramidase"/>
    <property type="match status" value="1"/>
</dbReference>
<name>A0ABW3V6C1_9HYPH</name>
<dbReference type="Pfam" id="PF01471">
    <property type="entry name" value="PG_binding_1"/>
    <property type="match status" value="1"/>
</dbReference>
<feature type="region of interest" description="Disordered" evidence="1">
    <location>
        <begin position="83"/>
        <end position="102"/>
    </location>
</feature>
<gene>
    <name evidence="5" type="ORF">ACFQ35_13780</name>
</gene>
<reference evidence="6" key="1">
    <citation type="journal article" date="2019" name="Int. J. Syst. Evol. Microbiol.">
        <title>The Global Catalogue of Microorganisms (GCM) 10K type strain sequencing project: providing services to taxonomists for standard genome sequencing and annotation.</title>
        <authorList>
            <consortium name="The Broad Institute Genomics Platform"/>
            <consortium name="The Broad Institute Genome Sequencing Center for Infectious Disease"/>
            <person name="Wu L."/>
            <person name="Ma J."/>
        </authorList>
    </citation>
    <scope>NUCLEOTIDE SEQUENCE [LARGE SCALE GENOMIC DNA]</scope>
    <source>
        <strain evidence="6">CCUG 49584</strain>
    </source>
</reference>
<dbReference type="InterPro" id="IPR023346">
    <property type="entry name" value="Lysozyme-like_dom_sf"/>
</dbReference>
<feature type="signal peptide" evidence="2">
    <location>
        <begin position="1"/>
        <end position="29"/>
    </location>
</feature>
<dbReference type="Proteomes" id="UP001597263">
    <property type="component" value="Unassembled WGS sequence"/>
</dbReference>
<dbReference type="RefSeq" id="WP_289384642.1">
    <property type="nucleotide sequence ID" value="NZ_JAUCBM010000001.1"/>
</dbReference>
<dbReference type="EMBL" id="JBHTMA010000040">
    <property type="protein sequence ID" value="MFD1228209.1"/>
    <property type="molecule type" value="Genomic_DNA"/>
</dbReference>
<evidence type="ECO:0000259" key="4">
    <source>
        <dbReference type="Pfam" id="PF13406"/>
    </source>
</evidence>
<comment type="caution">
    <text evidence="5">The sequence shown here is derived from an EMBL/GenBank/DDBJ whole genome shotgun (WGS) entry which is preliminary data.</text>
</comment>
<dbReference type="Pfam" id="PF13406">
    <property type="entry name" value="SLT_2"/>
    <property type="match status" value="1"/>
</dbReference>
<evidence type="ECO:0000313" key="5">
    <source>
        <dbReference type="EMBL" id="MFD1228209.1"/>
    </source>
</evidence>
<dbReference type="PANTHER" id="PTHR30163">
    <property type="entry name" value="MEMBRANE-BOUND LYTIC MUREIN TRANSGLYCOSYLASE B"/>
    <property type="match status" value="1"/>
</dbReference>
<accession>A0ABW3V6C1</accession>
<dbReference type="SUPFAM" id="SSF53955">
    <property type="entry name" value="Lysozyme-like"/>
    <property type="match status" value="1"/>
</dbReference>
<evidence type="ECO:0000256" key="2">
    <source>
        <dbReference type="SAM" id="SignalP"/>
    </source>
</evidence>
<feature type="domain" description="Transglycosylase SLT" evidence="4">
    <location>
        <begin position="44"/>
        <end position="348"/>
    </location>
</feature>
<keyword evidence="6" id="KW-1185">Reference proteome</keyword>
<dbReference type="InterPro" id="IPR031304">
    <property type="entry name" value="SLT_2"/>
</dbReference>
<dbReference type="PANTHER" id="PTHR30163:SF8">
    <property type="entry name" value="LYTIC MUREIN TRANSGLYCOSYLASE"/>
    <property type="match status" value="1"/>
</dbReference>
<dbReference type="InterPro" id="IPR043426">
    <property type="entry name" value="MltB-like"/>
</dbReference>
<feature type="compositionally biased region" description="Low complexity" evidence="1">
    <location>
        <begin position="88"/>
        <end position="97"/>
    </location>
</feature>
<dbReference type="InterPro" id="IPR036365">
    <property type="entry name" value="PGBD-like_sf"/>
</dbReference>
<evidence type="ECO:0000256" key="1">
    <source>
        <dbReference type="SAM" id="MobiDB-lite"/>
    </source>
</evidence>
<dbReference type="InterPro" id="IPR011970">
    <property type="entry name" value="MltB_2"/>
</dbReference>
<feature type="chain" id="PRO_5046204307" evidence="2">
    <location>
        <begin position="30"/>
        <end position="425"/>
    </location>
</feature>